<dbReference type="eggNOG" id="KOG0800">
    <property type="taxonomic scope" value="Eukaryota"/>
</dbReference>
<dbReference type="InterPro" id="IPR013083">
    <property type="entry name" value="Znf_RING/FYVE/PHD"/>
</dbReference>
<keyword evidence="10" id="KW-0862">Zinc</keyword>
<dbReference type="AlphaFoldDB" id="W9QMH5"/>
<evidence type="ECO:0000256" key="18">
    <source>
        <dbReference type="SAM" id="MobiDB-lite"/>
    </source>
</evidence>
<feature type="region of interest" description="Disordered" evidence="18">
    <location>
        <begin position="397"/>
        <end position="421"/>
    </location>
</feature>
<protein>
    <submittedName>
        <fullName evidence="22">RING-H2 finger protein ATL22</fullName>
    </submittedName>
</protein>
<evidence type="ECO:0000256" key="8">
    <source>
        <dbReference type="ARBA" id="ARBA00022771"/>
    </source>
</evidence>
<comment type="catalytic activity">
    <reaction evidence="1">
        <text>S-ubiquitinyl-[E2 ubiquitin-conjugating enzyme]-L-cysteine + [acceptor protein]-L-lysine = [E2 ubiquitin-conjugating enzyme]-L-cysteine + N(6)-ubiquitinyl-[acceptor protein]-L-lysine.</text>
        <dbReference type="EC" id="2.3.2.27"/>
    </reaction>
</comment>
<proteinExistence type="inferred from homology"/>
<evidence type="ECO:0000256" key="20">
    <source>
        <dbReference type="SAM" id="SignalP"/>
    </source>
</evidence>
<dbReference type="SMART" id="SM00184">
    <property type="entry name" value="RING"/>
    <property type="match status" value="1"/>
</dbReference>
<dbReference type="PANTHER" id="PTHR46279:SF31">
    <property type="entry name" value="RING-H2 FINGER PROTEIN ATL20-LIKE ISOFORM X1"/>
    <property type="match status" value="1"/>
</dbReference>
<evidence type="ECO:0000256" key="13">
    <source>
        <dbReference type="ARBA" id="ARBA00023180"/>
    </source>
</evidence>
<evidence type="ECO:0000256" key="9">
    <source>
        <dbReference type="ARBA" id="ARBA00022786"/>
    </source>
</evidence>
<evidence type="ECO:0000256" key="19">
    <source>
        <dbReference type="SAM" id="Phobius"/>
    </source>
</evidence>
<name>W9QMH5_9ROSA</name>
<evidence type="ECO:0000256" key="3">
    <source>
        <dbReference type="ARBA" id="ARBA00004906"/>
    </source>
</evidence>
<keyword evidence="9" id="KW-0833">Ubl conjugation pathway</keyword>
<comment type="catalytic activity">
    <reaction evidence="15">
        <text>L-threonyl-[protein] + ATP = O-phospho-L-threonyl-[protein] + ADP + H(+)</text>
        <dbReference type="Rhea" id="RHEA:46608"/>
        <dbReference type="Rhea" id="RHEA-COMP:11060"/>
        <dbReference type="Rhea" id="RHEA-COMP:11605"/>
        <dbReference type="ChEBI" id="CHEBI:15378"/>
        <dbReference type="ChEBI" id="CHEBI:30013"/>
        <dbReference type="ChEBI" id="CHEBI:30616"/>
        <dbReference type="ChEBI" id="CHEBI:61977"/>
        <dbReference type="ChEBI" id="CHEBI:456216"/>
        <dbReference type="EC" id="2.7.11.1"/>
    </reaction>
</comment>
<feature type="signal peptide" evidence="20">
    <location>
        <begin position="1"/>
        <end position="22"/>
    </location>
</feature>
<evidence type="ECO:0000256" key="6">
    <source>
        <dbReference type="ARBA" id="ARBA00022723"/>
    </source>
</evidence>
<dbReference type="KEGG" id="mnt:21385128"/>
<evidence type="ECO:0000256" key="11">
    <source>
        <dbReference type="ARBA" id="ARBA00022989"/>
    </source>
</evidence>
<comment type="pathway">
    <text evidence="3">Protein modification; protein ubiquitination.</text>
</comment>
<dbReference type="InterPro" id="IPR046948">
    <property type="entry name" value="ATL20-22-like"/>
</dbReference>
<comment type="similarity">
    <text evidence="14">Belongs to the RING-type zinc finger family. ATL subfamily.</text>
</comment>
<keyword evidence="8 17" id="KW-0863">Zinc-finger</keyword>
<evidence type="ECO:0000256" key="7">
    <source>
        <dbReference type="ARBA" id="ARBA00022729"/>
    </source>
</evidence>
<keyword evidence="7 20" id="KW-0732">Signal</keyword>
<dbReference type="InterPro" id="IPR025287">
    <property type="entry name" value="WAK_GUB"/>
</dbReference>
<dbReference type="Pfam" id="PF14380">
    <property type="entry name" value="WAK_assoc"/>
    <property type="match status" value="1"/>
</dbReference>
<feature type="chain" id="PRO_5004928790" evidence="20">
    <location>
        <begin position="23"/>
        <end position="421"/>
    </location>
</feature>
<evidence type="ECO:0000256" key="4">
    <source>
        <dbReference type="ARBA" id="ARBA00022679"/>
    </source>
</evidence>
<dbReference type="GO" id="GO:0016020">
    <property type="term" value="C:membrane"/>
    <property type="evidence" value="ECO:0007669"/>
    <property type="project" value="UniProtKB-SubCell"/>
</dbReference>
<keyword evidence="12 19" id="KW-0472">Membrane</keyword>
<keyword evidence="13" id="KW-0325">Glycoprotein</keyword>
<evidence type="ECO:0000313" key="23">
    <source>
        <dbReference type="Proteomes" id="UP000030645"/>
    </source>
</evidence>
<dbReference type="GO" id="GO:0004674">
    <property type="term" value="F:protein serine/threonine kinase activity"/>
    <property type="evidence" value="ECO:0007669"/>
    <property type="project" value="UniProtKB-EC"/>
</dbReference>
<accession>W9QMH5</accession>
<keyword evidence="5 19" id="KW-0812">Transmembrane</keyword>
<evidence type="ECO:0000313" key="22">
    <source>
        <dbReference type="EMBL" id="EXB28670.1"/>
    </source>
</evidence>
<dbReference type="Proteomes" id="UP000030645">
    <property type="component" value="Unassembled WGS sequence"/>
</dbReference>
<evidence type="ECO:0000256" key="15">
    <source>
        <dbReference type="ARBA" id="ARBA00047899"/>
    </source>
</evidence>
<feature type="compositionally biased region" description="Low complexity" evidence="18">
    <location>
        <begin position="399"/>
        <end position="421"/>
    </location>
</feature>
<sequence length="421" mass="46063">MSSFKTFLFSISFFFFTLRVTANITICRTARCDGSLEVHFPFRLKNHQSSRCAYDGRTGRFDLACNKRNQTVIRFGSGSEFSVDSIKYEEQSISINDPDDCLPRRYLNKEFNNFTSETFAIEDMESYTFLNCSSKAATLYYHFVSPISCLGGGEDRTVVAMPTAFLMNSQSAPPPSSSLNSDSPAPAPATVDGCLVMGIAQVAVSLQSVSWLTNRFSDLSNSVRLTWSDPDCRECLARDGECGFRSSSTSEIGCFLSSKGSSTGLSRGAKYGITVGVGIPGLICIIGLASYICGRIRACGRRRRPYSDNASADTPEPVVVLLGFDRPTIESFPKIELGESKRLPKPSDNTCPICLSEYQPKETLRTIPECNHYFHANCVDEWLKMNATCPVCRNSPDGTSSRVSPSTSVSVSSSNSLLSSP</sequence>
<feature type="domain" description="RING-type" evidence="21">
    <location>
        <begin position="351"/>
        <end position="393"/>
    </location>
</feature>
<dbReference type="SUPFAM" id="SSF57850">
    <property type="entry name" value="RING/U-box"/>
    <property type="match status" value="1"/>
</dbReference>
<keyword evidence="4" id="KW-0808">Transferase</keyword>
<keyword evidence="6" id="KW-0479">Metal-binding</keyword>
<evidence type="ECO:0000256" key="12">
    <source>
        <dbReference type="ARBA" id="ARBA00023136"/>
    </source>
</evidence>
<keyword evidence="23" id="KW-1185">Reference proteome</keyword>
<organism evidence="22 23">
    <name type="scientific">Morus notabilis</name>
    <dbReference type="NCBI Taxonomy" id="981085"/>
    <lineage>
        <taxon>Eukaryota</taxon>
        <taxon>Viridiplantae</taxon>
        <taxon>Streptophyta</taxon>
        <taxon>Embryophyta</taxon>
        <taxon>Tracheophyta</taxon>
        <taxon>Spermatophyta</taxon>
        <taxon>Magnoliopsida</taxon>
        <taxon>eudicotyledons</taxon>
        <taxon>Gunneridae</taxon>
        <taxon>Pentapetalae</taxon>
        <taxon>rosids</taxon>
        <taxon>fabids</taxon>
        <taxon>Rosales</taxon>
        <taxon>Moraceae</taxon>
        <taxon>Moreae</taxon>
        <taxon>Morus</taxon>
    </lineage>
</organism>
<dbReference type="Pfam" id="PF13947">
    <property type="entry name" value="GUB_WAK_bind"/>
    <property type="match status" value="1"/>
</dbReference>
<dbReference type="CDD" id="cd16461">
    <property type="entry name" value="RING-H2_EL5-like"/>
    <property type="match status" value="1"/>
</dbReference>
<dbReference type="OrthoDB" id="8062037at2759"/>
<dbReference type="Gene3D" id="3.30.40.10">
    <property type="entry name" value="Zinc/RING finger domain, C3HC4 (zinc finger)"/>
    <property type="match status" value="1"/>
</dbReference>
<dbReference type="InterPro" id="IPR032872">
    <property type="entry name" value="WAK_assoc_C"/>
</dbReference>
<comment type="subcellular location">
    <subcellularLocation>
        <location evidence="2">Membrane</location>
        <topology evidence="2">Single-pass membrane protein</topology>
    </subcellularLocation>
</comment>
<dbReference type="EMBL" id="KE343393">
    <property type="protein sequence ID" value="EXB28670.1"/>
    <property type="molecule type" value="Genomic_DNA"/>
</dbReference>
<evidence type="ECO:0000256" key="14">
    <source>
        <dbReference type="ARBA" id="ARBA00024209"/>
    </source>
</evidence>
<dbReference type="PROSITE" id="PS50089">
    <property type="entry name" value="ZF_RING_2"/>
    <property type="match status" value="1"/>
</dbReference>
<keyword evidence="11 19" id="KW-1133">Transmembrane helix</keyword>
<evidence type="ECO:0000256" key="2">
    <source>
        <dbReference type="ARBA" id="ARBA00004167"/>
    </source>
</evidence>
<dbReference type="Pfam" id="PF13639">
    <property type="entry name" value="zf-RING_2"/>
    <property type="match status" value="1"/>
</dbReference>
<reference evidence="23" key="1">
    <citation type="submission" date="2013-01" db="EMBL/GenBank/DDBJ databases">
        <title>Draft Genome Sequence of a Mulberry Tree, Morus notabilis C.K. Schneid.</title>
        <authorList>
            <person name="He N."/>
            <person name="Zhao S."/>
        </authorList>
    </citation>
    <scope>NUCLEOTIDE SEQUENCE</scope>
</reference>
<feature type="transmembrane region" description="Helical" evidence="19">
    <location>
        <begin position="271"/>
        <end position="294"/>
    </location>
</feature>
<evidence type="ECO:0000256" key="17">
    <source>
        <dbReference type="PROSITE-ProRule" id="PRU00175"/>
    </source>
</evidence>
<evidence type="ECO:0000259" key="21">
    <source>
        <dbReference type="PROSITE" id="PS50089"/>
    </source>
</evidence>
<evidence type="ECO:0000256" key="1">
    <source>
        <dbReference type="ARBA" id="ARBA00000900"/>
    </source>
</evidence>
<dbReference type="PANTHER" id="PTHR46279">
    <property type="entry name" value="RING/U-BOX SUPERFAMILY PROTEIN"/>
    <property type="match status" value="1"/>
</dbReference>
<dbReference type="GO" id="GO:0030247">
    <property type="term" value="F:polysaccharide binding"/>
    <property type="evidence" value="ECO:0007669"/>
    <property type="project" value="InterPro"/>
</dbReference>
<dbReference type="InterPro" id="IPR001841">
    <property type="entry name" value="Znf_RING"/>
</dbReference>
<gene>
    <name evidence="22" type="ORF">L484_001528</name>
</gene>
<dbReference type="GO" id="GO:0008270">
    <property type="term" value="F:zinc ion binding"/>
    <property type="evidence" value="ECO:0007669"/>
    <property type="project" value="UniProtKB-KW"/>
</dbReference>
<evidence type="ECO:0000256" key="10">
    <source>
        <dbReference type="ARBA" id="ARBA00022833"/>
    </source>
</evidence>
<evidence type="ECO:0000256" key="16">
    <source>
        <dbReference type="ARBA" id="ARBA00048679"/>
    </source>
</evidence>
<evidence type="ECO:0000256" key="5">
    <source>
        <dbReference type="ARBA" id="ARBA00022692"/>
    </source>
</evidence>
<dbReference type="GO" id="GO:0061630">
    <property type="term" value="F:ubiquitin protein ligase activity"/>
    <property type="evidence" value="ECO:0007669"/>
    <property type="project" value="UniProtKB-EC"/>
</dbReference>
<comment type="catalytic activity">
    <reaction evidence="16">
        <text>L-seryl-[protein] + ATP = O-phospho-L-seryl-[protein] + ADP + H(+)</text>
        <dbReference type="Rhea" id="RHEA:17989"/>
        <dbReference type="Rhea" id="RHEA-COMP:9863"/>
        <dbReference type="Rhea" id="RHEA-COMP:11604"/>
        <dbReference type="ChEBI" id="CHEBI:15378"/>
        <dbReference type="ChEBI" id="CHEBI:29999"/>
        <dbReference type="ChEBI" id="CHEBI:30616"/>
        <dbReference type="ChEBI" id="CHEBI:83421"/>
        <dbReference type="ChEBI" id="CHEBI:456216"/>
        <dbReference type="EC" id="2.7.11.1"/>
    </reaction>
</comment>